<evidence type="ECO:0000256" key="1">
    <source>
        <dbReference type="SAM" id="MobiDB-lite"/>
    </source>
</evidence>
<protein>
    <submittedName>
        <fullName evidence="3">Uncharacterized protein</fullName>
    </submittedName>
</protein>
<reference evidence="3" key="1">
    <citation type="submission" date="2020-11" db="EMBL/GenBank/DDBJ databases">
        <authorList>
            <consortium name="DOE Joint Genome Institute"/>
            <person name="Ahrendt S."/>
            <person name="Riley R."/>
            <person name="Andreopoulos W."/>
            <person name="Labutti K."/>
            <person name="Pangilinan J."/>
            <person name="Ruiz-Duenas F.J."/>
            <person name="Barrasa J.M."/>
            <person name="Sanchez-Garcia M."/>
            <person name="Camarero S."/>
            <person name="Miyauchi S."/>
            <person name="Serrano A."/>
            <person name="Linde D."/>
            <person name="Babiker R."/>
            <person name="Drula E."/>
            <person name="Ayuso-Fernandez I."/>
            <person name="Pacheco R."/>
            <person name="Padilla G."/>
            <person name="Ferreira P."/>
            <person name="Barriuso J."/>
            <person name="Kellner H."/>
            <person name="Castanera R."/>
            <person name="Alfaro M."/>
            <person name="Ramirez L."/>
            <person name="Pisabarro A.G."/>
            <person name="Kuo A."/>
            <person name="Tritt A."/>
            <person name="Lipzen A."/>
            <person name="He G."/>
            <person name="Yan M."/>
            <person name="Ng V."/>
            <person name="Cullen D."/>
            <person name="Martin F."/>
            <person name="Rosso M.-N."/>
            <person name="Henrissat B."/>
            <person name="Hibbett D."/>
            <person name="Martinez A.T."/>
            <person name="Grigoriev I.V."/>
        </authorList>
    </citation>
    <scope>NUCLEOTIDE SEQUENCE</scope>
    <source>
        <strain evidence="3">ATCC 90797</strain>
    </source>
</reference>
<dbReference type="OrthoDB" id="2564904at2759"/>
<organism evidence="3 4">
    <name type="scientific">Pleurotus eryngii</name>
    <name type="common">Boletus of the steppes</name>
    <dbReference type="NCBI Taxonomy" id="5323"/>
    <lineage>
        <taxon>Eukaryota</taxon>
        <taxon>Fungi</taxon>
        <taxon>Dikarya</taxon>
        <taxon>Basidiomycota</taxon>
        <taxon>Agaricomycotina</taxon>
        <taxon>Agaricomycetes</taxon>
        <taxon>Agaricomycetidae</taxon>
        <taxon>Agaricales</taxon>
        <taxon>Pleurotineae</taxon>
        <taxon>Pleurotaceae</taxon>
        <taxon>Pleurotus</taxon>
    </lineage>
</organism>
<sequence length="334" mass="34479">MFKLHRIIFTMAFSSVVNGQYSATYLPSNVPKTTEQGQAGTNQCGTSNSQTSMCQNAYLNSVEDFCLWGPPEPNSVIGNSEREVVSWCLKPGTGSRLIPAGSIKGSHFVQTPDFIQVTGTGDLTSLNIQRGDAGGELDPHGADGNGNPIGGLVFSTAFGQLQQVHEWTQFIGATEFCFRACTGNSATKYCEHIYDVMGCSWNMPADYTAGKFENCNGDSGEPMGIYGASTFHQGEPATPAAHPRPKTSGCVSIATIGGDGAPPASSSVIPSSSSAPTSTVGSLSSTPHLSSGGAPAGPVETGNAAASPSSSHQLVATIGSMLAVSVLVSAIRLM</sequence>
<feature type="region of interest" description="Disordered" evidence="1">
    <location>
        <begin position="230"/>
        <end position="249"/>
    </location>
</feature>
<feature type="compositionally biased region" description="Low complexity" evidence="1">
    <location>
        <begin position="261"/>
        <end position="285"/>
    </location>
</feature>
<dbReference type="Proteomes" id="UP000807025">
    <property type="component" value="Unassembled WGS sequence"/>
</dbReference>
<dbReference type="AlphaFoldDB" id="A0A9P5ZMB9"/>
<name>A0A9P5ZMB9_PLEER</name>
<evidence type="ECO:0000256" key="2">
    <source>
        <dbReference type="SAM" id="SignalP"/>
    </source>
</evidence>
<evidence type="ECO:0000313" key="3">
    <source>
        <dbReference type="EMBL" id="KAF9489225.1"/>
    </source>
</evidence>
<keyword evidence="2" id="KW-0732">Signal</keyword>
<keyword evidence="4" id="KW-1185">Reference proteome</keyword>
<feature type="signal peptide" evidence="2">
    <location>
        <begin position="1"/>
        <end position="19"/>
    </location>
</feature>
<comment type="caution">
    <text evidence="3">The sequence shown here is derived from an EMBL/GenBank/DDBJ whole genome shotgun (WGS) entry which is preliminary data.</text>
</comment>
<feature type="chain" id="PRO_5040224920" evidence="2">
    <location>
        <begin position="20"/>
        <end position="334"/>
    </location>
</feature>
<gene>
    <name evidence="3" type="ORF">BDN71DRAFT_1401898</name>
</gene>
<accession>A0A9P5ZMB9</accession>
<evidence type="ECO:0000313" key="4">
    <source>
        <dbReference type="Proteomes" id="UP000807025"/>
    </source>
</evidence>
<feature type="region of interest" description="Disordered" evidence="1">
    <location>
        <begin position="261"/>
        <end position="307"/>
    </location>
</feature>
<proteinExistence type="predicted"/>
<dbReference type="EMBL" id="MU154678">
    <property type="protein sequence ID" value="KAF9489225.1"/>
    <property type="molecule type" value="Genomic_DNA"/>
</dbReference>